<dbReference type="InterPro" id="IPR016035">
    <property type="entry name" value="Acyl_Trfase/lysoPLipase"/>
</dbReference>
<dbReference type="RefSeq" id="WP_284381211.1">
    <property type="nucleotide sequence ID" value="NZ_BSNM01000014.1"/>
</dbReference>
<keyword evidence="2 4" id="KW-0442">Lipid degradation</keyword>
<sequence length="298" mass="32431">MRWNPFNTSVGLALGGGAAKGVAHIGVLKAFEEEGLKISYLSGTSIGSLVAAYYAFGKSIEEITAVGEQLTFKSITSFSWKKTGGFFTTSAVREMIIRDLGDVQIEDALIPLAICTTDIVTGEQVAFEKGSLADAVCASVAVPGLFAPVEINGRKLVDGGIVENVPVSLLGDLGAGISVAVNLNGVKHYPVPDGMLDVVSNAIDICMDQKTREQIKKADVVISLDLTSFNRTDNKERVHELIEEGYRPTKEQISKVLWFKRTNYLHYLIDLIRRIIPLKVPELIKLPFKPKLPSIKIK</sequence>
<protein>
    <submittedName>
        <fullName evidence="6">Patatin</fullName>
    </submittedName>
</protein>
<keyword evidence="1 4" id="KW-0378">Hydrolase</keyword>
<dbReference type="AlphaFoldDB" id="A0AA37W7M9"/>
<feature type="domain" description="PNPLA" evidence="5">
    <location>
        <begin position="12"/>
        <end position="171"/>
    </location>
</feature>
<evidence type="ECO:0000256" key="3">
    <source>
        <dbReference type="ARBA" id="ARBA00023098"/>
    </source>
</evidence>
<feature type="short sequence motif" description="DGA/G" evidence="4">
    <location>
        <begin position="158"/>
        <end position="160"/>
    </location>
</feature>
<feature type="active site" description="Proton acceptor" evidence="4">
    <location>
        <position position="158"/>
    </location>
</feature>
<evidence type="ECO:0000256" key="1">
    <source>
        <dbReference type="ARBA" id="ARBA00022801"/>
    </source>
</evidence>
<dbReference type="PROSITE" id="PS51635">
    <property type="entry name" value="PNPLA"/>
    <property type="match status" value="1"/>
</dbReference>
<feature type="active site" description="Nucleophile" evidence="4">
    <location>
        <position position="45"/>
    </location>
</feature>
<dbReference type="PANTHER" id="PTHR14226:SF76">
    <property type="entry name" value="NTE FAMILY PROTEIN RSSA"/>
    <property type="match status" value="1"/>
</dbReference>
<reference evidence="6" key="1">
    <citation type="journal article" date="2014" name="Int. J. Syst. Evol. Microbiol.">
        <title>Complete genome sequence of Corynebacterium casei LMG S-19264T (=DSM 44701T), isolated from a smear-ripened cheese.</title>
        <authorList>
            <consortium name="US DOE Joint Genome Institute (JGI-PGF)"/>
            <person name="Walter F."/>
            <person name="Albersmeier A."/>
            <person name="Kalinowski J."/>
            <person name="Ruckert C."/>
        </authorList>
    </citation>
    <scope>NUCLEOTIDE SEQUENCE</scope>
    <source>
        <strain evidence="6">NBRC 110071</strain>
    </source>
</reference>
<accession>A0AA37W7M9</accession>
<dbReference type="InterPro" id="IPR002641">
    <property type="entry name" value="PNPLA_dom"/>
</dbReference>
<evidence type="ECO:0000256" key="2">
    <source>
        <dbReference type="ARBA" id="ARBA00022963"/>
    </source>
</evidence>
<dbReference type="SUPFAM" id="SSF52151">
    <property type="entry name" value="FabD/lysophospholipase-like"/>
    <property type="match status" value="1"/>
</dbReference>
<dbReference type="Gene3D" id="3.40.1090.10">
    <property type="entry name" value="Cytosolic phospholipase A2 catalytic domain"/>
    <property type="match status" value="2"/>
</dbReference>
<reference evidence="6" key="2">
    <citation type="submission" date="2023-01" db="EMBL/GenBank/DDBJ databases">
        <title>Draft genome sequence of Litoribrevibacter albus strain NBRC 110071.</title>
        <authorList>
            <person name="Sun Q."/>
            <person name="Mori K."/>
        </authorList>
    </citation>
    <scope>NUCLEOTIDE SEQUENCE</scope>
    <source>
        <strain evidence="6">NBRC 110071</strain>
    </source>
</reference>
<dbReference type="PANTHER" id="PTHR14226">
    <property type="entry name" value="NEUROPATHY TARGET ESTERASE/SWISS CHEESE D.MELANOGASTER"/>
    <property type="match status" value="1"/>
</dbReference>
<proteinExistence type="predicted"/>
<keyword evidence="3 4" id="KW-0443">Lipid metabolism</keyword>
<evidence type="ECO:0000313" key="6">
    <source>
        <dbReference type="EMBL" id="GLQ31558.1"/>
    </source>
</evidence>
<dbReference type="Proteomes" id="UP001161389">
    <property type="component" value="Unassembled WGS sequence"/>
</dbReference>
<dbReference type="GO" id="GO:0016787">
    <property type="term" value="F:hydrolase activity"/>
    <property type="evidence" value="ECO:0007669"/>
    <property type="project" value="UniProtKB-UniRule"/>
</dbReference>
<evidence type="ECO:0000259" key="5">
    <source>
        <dbReference type="PROSITE" id="PS51635"/>
    </source>
</evidence>
<comment type="caution">
    <text evidence="4">Lacks conserved residue(s) required for the propagation of feature annotation.</text>
</comment>
<dbReference type="EMBL" id="BSNM01000014">
    <property type="protein sequence ID" value="GLQ31558.1"/>
    <property type="molecule type" value="Genomic_DNA"/>
</dbReference>
<evidence type="ECO:0000256" key="4">
    <source>
        <dbReference type="PROSITE-ProRule" id="PRU01161"/>
    </source>
</evidence>
<dbReference type="Pfam" id="PF01734">
    <property type="entry name" value="Patatin"/>
    <property type="match status" value="1"/>
</dbReference>
<dbReference type="CDD" id="cd07205">
    <property type="entry name" value="Pat_PNPLA6_PNPLA7_NTE1_like"/>
    <property type="match status" value="1"/>
</dbReference>
<feature type="short sequence motif" description="GXSXG" evidence="4">
    <location>
        <begin position="43"/>
        <end position="47"/>
    </location>
</feature>
<dbReference type="InterPro" id="IPR050301">
    <property type="entry name" value="NTE"/>
</dbReference>
<keyword evidence="7" id="KW-1185">Reference proteome</keyword>
<dbReference type="GO" id="GO:0016042">
    <property type="term" value="P:lipid catabolic process"/>
    <property type="evidence" value="ECO:0007669"/>
    <property type="project" value="UniProtKB-UniRule"/>
</dbReference>
<comment type="caution">
    <text evidence="6">The sequence shown here is derived from an EMBL/GenBank/DDBJ whole genome shotgun (WGS) entry which is preliminary data.</text>
</comment>
<evidence type="ECO:0000313" key="7">
    <source>
        <dbReference type="Proteomes" id="UP001161389"/>
    </source>
</evidence>
<name>A0AA37W7M9_9GAMM</name>
<organism evidence="6 7">
    <name type="scientific">Litoribrevibacter albus</name>
    <dbReference type="NCBI Taxonomy" id="1473156"/>
    <lineage>
        <taxon>Bacteria</taxon>
        <taxon>Pseudomonadati</taxon>
        <taxon>Pseudomonadota</taxon>
        <taxon>Gammaproteobacteria</taxon>
        <taxon>Oceanospirillales</taxon>
        <taxon>Oceanospirillaceae</taxon>
        <taxon>Litoribrevibacter</taxon>
    </lineage>
</organism>
<gene>
    <name evidence="6" type="ORF">GCM10007876_20370</name>
</gene>